<reference evidence="1" key="1">
    <citation type="submission" date="2019-06" db="EMBL/GenBank/DDBJ databases">
        <authorList>
            <person name="Zheng W."/>
        </authorList>
    </citation>
    <scope>NUCLEOTIDE SEQUENCE</scope>
    <source>
        <strain evidence="1">QDHG01</strain>
    </source>
</reference>
<protein>
    <submittedName>
        <fullName evidence="1">Uncharacterized protein</fullName>
    </submittedName>
</protein>
<dbReference type="EMBL" id="RRYP01021004">
    <property type="protein sequence ID" value="TNV72778.1"/>
    <property type="molecule type" value="Genomic_DNA"/>
</dbReference>
<sequence>MVRLRFHWDTNSSSYSTFLNFSRYEQPVMQVMLSADPEPQHKQLVQELPECKVGIALLGHFHKPLEPSFHHEDSKHHFRLH</sequence>
<evidence type="ECO:0000313" key="2">
    <source>
        <dbReference type="Proteomes" id="UP000785679"/>
    </source>
</evidence>
<accession>A0A8J8NDF3</accession>
<name>A0A8J8NDF3_HALGN</name>
<dbReference type="AlphaFoldDB" id="A0A8J8NDF3"/>
<keyword evidence="2" id="KW-1185">Reference proteome</keyword>
<gene>
    <name evidence="1" type="ORF">FGO68_gene12932</name>
</gene>
<comment type="caution">
    <text evidence="1">The sequence shown here is derived from an EMBL/GenBank/DDBJ whole genome shotgun (WGS) entry which is preliminary data.</text>
</comment>
<dbReference type="Proteomes" id="UP000785679">
    <property type="component" value="Unassembled WGS sequence"/>
</dbReference>
<organism evidence="1 2">
    <name type="scientific">Halteria grandinella</name>
    <dbReference type="NCBI Taxonomy" id="5974"/>
    <lineage>
        <taxon>Eukaryota</taxon>
        <taxon>Sar</taxon>
        <taxon>Alveolata</taxon>
        <taxon>Ciliophora</taxon>
        <taxon>Intramacronucleata</taxon>
        <taxon>Spirotrichea</taxon>
        <taxon>Stichotrichia</taxon>
        <taxon>Sporadotrichida</taxon>
        <taxon>Halteriidae</taxon>
        <taxon>Halteria</taxon>
    </lineage>
</organism>
<evidence type="ECO:0000313" key="1">
    <source>
        <dbReference type="EMBL" id="TNV72778.1"/>
    </source>
</evidence>
<proteinExistence type="predicted"/>